<dbReference type="Gene3D" id="3.40.50.1820">
    <property type="entry name" value="alpha/beta hydrolase"/>
    <property type="match status" value="1"/>
</dbReference>
<dbReference type="InterPro" id="IPR029058">
    <property type="entry name" value="AB_hydrolase_fold"/>
</dbReference>
<evidence type="ECO:0000256" key="5">
    <source>
        <dbReference type="ARBA" id="ARBA00023180"/>
    </source>
</evidence>
<dbReference type="KEGG" id="dqu:106748009"/>
<sequence>MLRMARSNLIMLNCILLFAFSTVHADKLTVHTRNGTLEGLMMQTRRGRDIIGFRGIPYALPPLGELRFQPPKPAAAWDGVRSAKDDAEICTQLDIFIQSAMIQGVEDCLYLNVYTPKVPSDQEAATFQRFPVMVFLHGGAWLIGSGHSSFYGPKFLLDHDVVLVTANYRLGPLGFLSTEDMECPGNVGLKDQAQVIRWVHENIVVFGGDPNKVTIFGGSAGSASVQYHMISPLSQGLYHRAISQSGAAHCPWALIKPGLAKKNAKIVGKHLNCPTENSKELIACLRTKSAVDIISTSRLFQIFGYDPIFLPPVIEPNHPGAFLTEDPVISTKHGRIADIPWMMGVTSEEGALRIPSLHNWDNGEQVKKLNKEYKKIMPITLMYENTCPKSMQNDVSSKIREFYFGDRAIDISTTSQTIDMYSDALLIHGIYKAARDYLDIQSSPIYFYYLAYKGSSSLIKMFGGTKDYGVSHADELLYLFPVGELLFPDTPLSKEDNRMVDVMTSFWFNFANSMIPTPKITEEIPVKWSSVKTPYNFEYLYIGNSEITMKKGFLPERMKFWDSLPMRPNLEMKQKAKEEL</sequence>
<protein>
    <recommendedName>
        <fullName evidence="6">Carboxylic ester hydrolase</fullName>
        <ecNumber evidence="6">3.1.1.-</ecNumber>
    </recommendedName>
</protein>
<keyword evidence="2" id="KW-0719">Serine esterase</keyword>
<evidence type="ECO:0000256" key="1">
    <source>
        <dbReference type="ARBA" id="ARBA00005964"/>
    </source>
</evidence>
<dbReference type="InterPro" id="IPR050309">
    <property type="entry name" value="Type-B_Carboxylest/Lipase"/>
</dbReference>
<evidence type="ECO:0000313" key="8">
    <source>
        <dbReference type="Proteomes" id="UP000515204"/>
    </source>
</evidence>
<evidence type="ECO:0000313" key="11">
    <source>
        <dbReference type="RefSeq" id="XP_014481628.1"/>
    </source>
</evidence>
<dbReference type="SUPFAM" id="SSF53474">
    <property type="entry name" value="alpha/beta-Hydrolases"/>
    <property type="match status" value="1"/>
</dbReference>
<dbReference type="EC" id="3.1.1.-" evidence="6"/>
<dbReference type="PROSITE" id="PS00122">
    <property type="entry name" value="CARBOXYLESTERASE_B_1"/>
    <property type="match status" value="1"/>
</dbReference>
<evidence type="ECO:0000256" key="6">
    <source>
        <dbReference type="RuleBase" id="RU361235"/>
    </source>
</evidence>
<gene>
    <name evidence="9 10 11" type="primary">LOC106748009</name>
</gene>
<dbReference type="GO" id="GO:0052689">
    <property type="term" value="F:carboxylic ester hydrolase activity"/>
    <property type="evidence" value="ECO:0007669"/>
    <property type="project" value="UniProtKB-KW"/>
</dbReference>
<reference evidence="9 10" key="1">
    <citation type="submission" date="2025-04" db="UniProtKB">
        <authorList>
            <consortium name="RefSeq"/>
        </authorList>
    </citation>
    <scope>IDENTIFICATION</scope>
</reference>
<dbReference type="RefSeq" id="XP_014481628.1">
    <property type="nucleotide sequence ID" value="XM_014626142.1"/>
</dbReference>
<evidence type="ECO:0000256" key="3">
    <source>
        <dbReference type="ARBA" id="ARBA00022801"/>
    </source>
</evidence>
<dbReference type="RefSeq" id="XP_014481626.1">
    <property type="nucleotide sequence ID" value="XM_014626140.1"/>
</dbReference>
<dbReference type="RefSeq" id="XP_014481627.1">
    <property type="nucleotide sequence ID" value="XM_014626141.1"/>
</dbReference>
<feature type="chain" id="PRO_5044518650" description="Carboxylic ester hydrolase" evidence="6">
    <location>
        <begin position="26"/>
        <end position="580"/>
    </location>
</feature>
<keyword evidence="6" id="KW-0732">Signal</keyword>
<dbReference type="Pfam" id="PF00135">
    <property type="entry name" value="COesterase"/>
    <property type="match status" value="1"/>
</dbReference>
<keyword evidence="8" id="KW-1185">Reference proteome</keyword>
<comment type="similarity">
    <text evidence="1 6">Belongs to the type-B carboxylesterase/lipase family.</text>
</comment>
<dbReference type="OrthoDB" id="19653at2759"/>
<dbReference type="InterPro" id="IPR002018">
    <property type="entry name" value="CarbesteraseB"/>
</dbReference>
<keyword evidence="3 6" id="KW-0378">Hydrolase</keyword>
<evidence type="ECO:0000256" key="2">
    <source>
        <dbReference type="ARBA" id="ARBA00022487"/>
    </source>
</evidence>
<dbReference type="InterPro" id="IPR019819">
    <property type="entry name" value="Carboxylesterase_B_CS"/>
</dbReference>
<feature type="domain" description="Carboxylesterase type B" evidence="7">
    <location>
        <begin position="28"/>
        <end position="561"/>
    </location>
</feature>
<accession>A0A6P3XT69</accession>
<feature type="signal peptide" evidence="6">
    <location>
        <begin position="1"/>
        <end position="25"/>
    </location>
</feature>
<name>A0A6P3XT69_DINQU</name>
<keyword evidence="4" id="KW-1015">Disulfide bond</keyword>
<dbReference type="PROSITE" id="PS00941">
    <property type="entry name" value="CARBOXYLESTERASE_B_2"/>
    <property type="match status" value="1"/>
</dbReference>
<evidence type="ECO:0000259" key="7">
    <source>
        <dbReference type="Pfam" id="PF00135"/>
    </source>
</evidence>
<keyword evidence="5" id="KW-0325">Glycoprotein</keyword>
<evidence type="ECO:0000256" key="4">
    <source>
        <dbReference type="ARBA" id="ARBA00023157"/>
    </source>
</evidence>
<dbReference type="Proteomes" id="UP000515204">
    <property type="component" value="Unplaced"/>
</dbReference>
<proteinExistence type="inferred from homology"/>
<dbReference type="GeneID" id="106748009"/>
<evidence type="ECO:0000313" key="10">
    <source>
        <dbReference type="RefSeq" id="XP_014481627.1"/>
    </source>
</evidence>
<dbReference type="AlphaFoldDB" id="A0A6P3XT69"/>
<dbReference type="PANTHER" id="PTHR11559">
    <property type="entry name" value="CARBOXYLESTERASE"/>
    <property type="match status" value="1"/>
</dbReference>
<dbReference type="InterPro" id="IPR019826">
    <property type="entry name" value="Carboxylesterase_B_AS"/>
</dbReference>
<organism evidence="8 9">
    <name type="scientific">Dinoponera quadriceps</name>
    <name type="common">South American ant</name>
    <dbReference type="NCBI Taxonomy" id="609295"/>
    <lineage>
        <taxon>Eukaryota</taxon>
        <taxon>Metazoa</taxon>
        <taxon>Ecdysozoa</taxon>
        <taxon>Arthropoda</taxon>
        <taxon>Hexapoda</taxon>
        <taxon>Insecta</taxon>
        <taxon>Pterygota</taxon>
        <taxon>Neoptera</taxon>
        <taxon>Endopterygota</taxon>
        <taxon>Hymenoptera</taxon>
        <taxon>Apocrita</taxon>
        <taxon>Aculeata</taxon>
        <taxon>Formicoidea</taxon>
        <taxon>Formicidae</taxon>
        <taxon>Ponerinae</taxon>
        <taxon>Ponerini</taxon>
        <taxon>Dinoponera</taxon>
    </lineage>
</organism>
<evidence type="ECO:0000313" key="9">
    <source>
        <dbReference type="RefSeq" id="XP_014481626.1"/>
    </source>
</evidence>